<feature type="region of interest" description="Disordered" evidence="1">
    <location>
        <begin position="1"/>
        <end position="30"/>
    </location>
</feature>
<gene>
    <name evidence="3" type="ORF">ABY42_05645</name>
</gene>
<dbReference type="AlphaFoldDB" id="A0A0K1ISG7"/>
<evidence type="ECO:0000256" key="1">
    <source>
        <dbReference type="SAM" id="MobiDB-lite"/>
    </source>
</evidence>
<feature type="compositionally biased region" description="Basic residues" evidence="1">
    <location>
        <begin position="16"/>
        <end position="27"/>
    </location>
</feature>
<keyword evidence="2" id="KW-1133">Transmembrane helix</keyword>
<organism evidence="3 4">
    <name type="scientific">Haloferax gibbonsii</name>
    <dbReference type="NCBI Taxonomy" id="35746"/>
    <lineage>
        <taxon>Archaea</taxon>
        <taxon>Methanobacteriati</taxon>
        <taxon>Methanobacteriota</taxon>
        <taxon>Stenosarchaea group</taxon>
        <taxon>Halobacteria</taxon>
        <taxon>Halobacteriales</taxon>
        <taxon>Haloferacaceae</taxon>
        <taxon>Haloferax</taxon>
    </lineage>
</organism>
<dbReference type="RefSeq" id="WP_050458914.1">
    <property type="nucleotide sequence ID" value="NZ_CP011947.1"/>
</dbReference>
<evidence type="ECO:0000256" key="2">
    <source>
        <dbReference type="SAM" id="Phobius"/>
    </source>
</evidence>
<dbReference type="Proteomes" id="UP000066124">
    <property type="component" value="Chromosome"/>
</dbReference>
<dbReference type="KEGG" id="hgi:ABY42_05645"/>
<keyword evidence="2" id="KW-0472">Membrane</keyword>
<proteinExistence type="predicted"/>
<dbReference type="EMBL" id="CP011947">
    <property type="protein sequence ID" value="AKU07250.1"/>
    <property type="molecule type" value="Genomic_DNA"/>
</dbReference>
<feature type="transmembrane region" description="Helical" evidence="2">
    <location>
        <begin position="37"/>
        <end position="62"/>
    </location>
</feature>
<protein>
    <recommendedName>
        <fullName evidence="5">Flagellin</fullName>
    </recommendedName>
</protein>
<evidence type="ECO:0000313" key="4">
    <source>
        <dbReference type="Proteomes" id="UP000066124"/>
    </source>
</evidence>
<evidence type="ECO:0000313" key="3">
    <source>
        <dbReference type="EMBL" id="AKU07250.1"/>
    </source>
</evidence>
<dbReference type="Pfam" id="PF23928">
    <property type="entry name" value="DUF7266"/>
    <property type="match status" value="1"/>
</dbReference>
<sequence>MTPPTAPDGRGDRVRRGSRGSRARSRSRSTDRGVSTALGYVLTLSITVVLISGLLVAAGGFVSDERERVTETELDVVGNRLAAGVESVDRIGAAPGESRVEATVRLPPRVAGTTYSIEVVSGSPNELVLTSTDPEVTVRVPVSTETSLTASRVDGGDVTITYDPSSGLEVSS</sequence>
<name>A0A0K1ISG7_HALGI</name>
<evidence type="ECO:0008006" key="5">
    <source>
        <dbReference type="Google" id="ProtNLM"/>
    </source>
</evidence>
<keyword evidence="2" id="KW-0812">Transmembrane</keyword>
<dbReference type="GeneID" id="25245423"/>
<dbReference type="InterPro" id="IPR055690">
    <property type="entry name" value="DUF7266"/>
</dbReference>
<reference evidence="4" key="1">
    <citation type="journal article" date="2015" name="J. Biotechnol.">
        <title>Complete genome sequence of Haloferax gibbonsii strain ARA6, a potential producer of polyhydroxyalkanoates and halocins isolated from Araruama, Rio de Janeiro, Brasil.</title>
        <authorList>
            <person name="Pinto L.H."/>
            <person name="D'Alincourt Carvalho-Assef A.P."/>
            <person name="Vieira R.P."/>
            <person name="Clementino M.M."/>
            <person name="Albano R.M."/>
        </authorList>
    </citation>
    <scope>NUCLEOTIDE SEQUENCE [LARGE SCALE GENOMIC DNA]</scope>
    <source>
        <strain evidence="4">ARA6</strain>
    </source>
</reference>
<accession>A0A0K1ISG7</accession>
<dbReference type="PATRIC" id="fig|35746.4.peg.1200"/>